<evidence type="ECO:0000259" key="10">
    <source>
        <dbReference type="PROSITE" id="PS51085"/>
    </source>
</evidence>
<dbReference type="InterPro" id="IPR001041">
    <property type="entry name" value="2Fe-2S_ferredoxin-type"/>
</dbReference>
<dbReference type="InterPro" id="IPR017927">
    <property type="entry name" value="FAD-bd_FR_type"/>
</dbReference>
<dbReference type="RefSeq" id="WP_191201382.1">
    <property type="nucleotide sequence ID" value="NZ_BAAAPA010000001.1"/>
</dbReference>
<evidence type="ECO:0000313" key="12">
    <source>
        <dbReference type="EMBL" id="MBD3917056.1"/>
    </source>
</evidence>
<keyword evidence="13" id="KW-1185">Reference proteome</keyword>
<evidence type="ECO:0000256" key="1">
    <source>
        <dbReference type="ARBA" id="ARBA00001917"/>
    </source>
</evidence>
<comment type="cofactor">
    <cofactor evidence="1">
        <name>FMN</name>
        <dbReference type="ChEBI" id="CHEBI:58210"/>
    </cofactor>
</comment>
<sequence length="328" mass="34490">MQNSDEWRAVHVVGAARVADGVLELRLADPVGAALADWEPGAHIEVETAAGIRQYSLCGDRASDYTIAVLDEPLGRGGSRGLHVSAAVGTELRIRGPRNHFQLVDDADDYVLIAGGIGITPIKAMAQHLMATGRAWRLHYGGRSAASMAYVDEVRSLDPERVSVAPHDTDGDLDLAAILSDASPGTVVYCCGPPGLLDAAAVAVAESGAGELRIERFTAATPTTDDPAPGPVAGGVRVGDDTFVVELAASGIEVEVGPDTTILEAVRDRLPDVMSSCEDGYCGTCETPVLEGIPEHRDTVLTPSEQDANDTMMICVGRSRTRRLVLDL</sequence>
<keyword evidence="8" id="KW-0408">Iron</keyword>
<comment type="caution">
    <text evidence="12">The sequence shown here is derived from an EMBL/GenBank/DDBJ whole genome shotgun (WGS) entry which is preliminary data.</text>
</comment>
<keyword evidence="9" id="KW-0411">Iron-sulfur</keyword>
<dbReference type="Proteomes" id="UP000649289">
    <property type="component" value="Unassembled WGS sequence"/>
</dbReference>
<dbReference type="SUPFAM" id="SSF52343">
    <property type="entry name" value="Ferredoxin reductase-like, C-terminal NADP-linked domain"/>
    <property type="match status" value="1"/>
</dbReference>
<protein>
    <submittedName>
        <fullName evidence="12">Oxidoreductase</fullName>
    </submittedName>
</protein>
<dbReference type="InterPro" id="IPR036010">
    <property type="entry name" value="2Fe-2S_ferredoxin-like_sf"/>
</dbReference>
<name>A0ABR8MP30_9ACTN</name>
<keyword evidence="6" id="KW-0479">Metal-binding</keyword>
<dbReference type="Pfam" id="PF00111">
    <property type="entry name" value="Fer2"/>
    <property type="match status" value="1"/>
</dbReference>
<dbReference type="InterPro" id="IPR054582">
    <property type="entry name" value="DmmA-like_N"/>
</dbReference>
<comment type="cofactor">
    <cofactor evidence="2">
        <name>FAD</name>
        <dbReference type="ChEBI" id="CHEBI:57692"/>
    </cofactor>
</comment>
<dbReference type="InterPro" id="IPR050415">
    <property type="entry name" value="MRET"/>
</dbReference>
<dbReference type="PRINTS" id="PR00409">
    <property type="entry name" value="PHDIOXRDTASE"/>
</dbReference>
<feature type="domain" description="FAD-binding FR-type" evidence="11">
    <location>
        <begin position="5"/>
        <end position="104"/>
    </location>
</feature>
<dbReference type="PANTHER" id="PTHR47354:SF1">
    <property type="entry name" value="CARNITINE MONOOXYGENASE REDUCTASE SUBUNIT"/>
    <property type="match status" value="1"/>
</dbReference>
<proteinExistence type="predicted"/>
<evidence type="ECO:0000256" key="2">
    <source>
        <dbReference type="ARBA" id="ARBA00001974"/>
    </source>
</evidence>
<evidence type="ECO:0000259" key="11">
    <source>
        <dbReference type="PROSITE" id="PS51384"/>
    </source>
</evidence>
<evidence type="ECO:0000313" key="13">
    <source>
        <dbReference type="Proteomes" id="UP000649289"/>
    </source>
</evidence>
<accession>A0ABR8MP30</accession>
<dbReference type="SUPFAM" id="SSF63380">
    <property type="entry name" value="Riboflavin synthase domain-like"/>
    <property type="match status" value="1"/>
</dbReference>
<evidence type="ECO:0000256" key="8">
    <source>
        <dbReference type="ARBA" id="ARBA00023004"/>
    </source>
</evidence>
<dbReference type="InterPro" id="IPR006058">
    <property type="entry name" value="2Fe2S_fd_BS"/>
</dbReference>
<evidence type="ECO:0000256" key="4">
    <source>
        <dbReference type="ARBA" id="ARBA00022643"/>
    </source>
</evidence>
<evidence type="ECO:0000256" key="6">
    <source>
        <dbReference type="ARBA" id="ARBA00022723"/>
    </source>
</evidence>
<evidence type="ECO:0000256" key="3">
    <source>
        <dbReference type="ARBA" id="ARBA00022630"/>
    </source>
</evidence>
<evidence type="ECO:0000256" key="7">
    <source>
        <dbReference type="ARBA" id="ARBA00023002"/>
    </source>
</evidence>
<dbReference type="PROSITE" id="PS51384">
    <property type="entry name" value="FAD_FR"/>
    <property type="match status" value="1"/>
</dbReference>
<keyword evidence="3" id="KW-0285">Flavoprotein</keyword>
<dbReference type="InterPro" id="IPR039261">
    <property type="entry name" value="FNR_nucleotide-bd"/>
</dbReference>
<evidence type="ECO:0000256" key="5">
    <source>
        <dbReference type="ARBA" id="ARBA00022714"/>
    </source>
</evidence>
<dbReference type="InterPro" id="IPR017938">
    <property type="entry name" value="Riboflavin_synthase-like_b-brl"/>
</dbReference>
<organism evidence="12 13">
    <name type="scientific">Nocardioides hwasunensis</name>
    <dbReference type="NCBI Taxonomy" id="397258"/>
    <lineage>
        <taxon>Bacteria</taxon>
        <taxon>Bacillati</taxon>
        <taxon>Actinomycetota</taxon>
        <taxon>Actinomycetes</taxon>
        <taxon>Propionibacteriales</taxon>
        <taxon>Nocardioidaceae</taxon>
        <taxon>Nocardioides</taxon>
    </lineage>
</organism>
<keyword evidence="7" id="KW-0560">Oxidoreductase</keyword>
<keyword evidence="4" id="KW-0288">FMN</keyword>
<dbReference type="EMBL" id="JACXYY010000010">
    <property type="protein sequence ID" value="MBD3917056.1"/>
    <property type="molecule type" value="Genomic_DNA"/>
</dbReference>
<dbReference type="PROSITE" id="PS51085">
    <property type="entry name" value="2FE2S_FER_2"/>
    <property type="match status" value="1"/>
</dbReference>
<dbReference type="PROSITE" id="PS00197">
    <property type="entry name" value="2FE2S_FER_1"/>
    <property type="match status" value="1"/>
</dbReference>
<feature type="domain" description="2Fe-2S ferredoxin-type" evidence="10">
    <location>
        <begin position="243"/>
        <end position="328"/>
    </location>
</feature>
<reference evidence="12 13" key="1">
    <citation type="submission" date="2020-09" db="EMBL/GenBank/DDBJ databases">
        <title>novel species in genus Nocardioides.</title>
        <authorList>
            <person name="Zhang G."/>
        </authorList>
    </citation>
    <scope>NUCLEOTIDE SEQUENCE [LARGE SCALE GENOMIC DNA]</scope>
    <source>
        <strain evidence="12 13">19197</strain>
    </source>
</reference>
<keyword evidence="5" id="KW-0001">2Fe-2S</keyword>
<dbReference type="Pfam" id="PF22290">
    <property type="entry name" value="DmmA-like_N"/>
    <property type="match status" value="1"/>
</dbReference>
<dbReference type="Gene3D" id="3.40.50.80">
    <property type="entry name" value="Nucleotide-binding domain of ferredoxin-NADP reductase (FNR) module"/>
    <property type="match status" value="1"/>
</dbReference>
<dbReference type="CDD" id="cd06185">
    <property type="entry name" value="PDR_like"/>
    <property type="match status" value="1"/>
</dbReference>
<dbReference type="CDD" id="cd00207">
    <property type="entry name" value="fer2"/>
    <property type="match status" value="1"/>
</dbReference>
<dbReference type="Gene3D" id="3.10.20.30">
    <property type="match status" value="1"/>
</dbReference>
<dbReference type="InterPro" id="IPR012675">
    <property type="entry name" value="Beta-grasp_dom_sf"/>
</dbReference>
<dbReference type="Gene3D" id="2.40.30.10">
    <property type="entry name" value="Translation factors"/>
    <property type="match status" value="1"/>
</dbReference>
<dbReference type="SUPFAM" id="SSF54292">
    <property type="entry name" value="2Fe-2S ferredoxin-like"/>
    <property type="match status" value="1"/>
</dbReference>
<gene>
    <name evidence="12" type="ORF">IEZ25_20750</name>
</gene>
<evidence type="ECO:0000256" key="9">
    <source>
        <dbReference type="ARBA" id="ARBA00023014"/>
    </source>
</evidence>
<dbReference type="PANTHER" id="PTHR47354">
    <property type="entry name" value="NADH OXIDOREDUCTASE HCR"/>
    <property type="match status" value="1"/>
</dbReference>